<evidence type="ECO:0000313" key="2">
    <source>
        <dbReference type="EMBL" id="ETW78503.1"/>
    </source>
</evidence>
<dbReference type="EMBL" id="KI925461">
    <property type="protein sequence ID" value="ETW78503.1"/>
    <property type="molecule type" value="Genomic_DNA"/>
</dbReference>
<dbReference type="KEGG" id="hir:HETIRDRAFT_172077"/>
<evidence type="ECO:0000256" key="1">
    <source>
        <dbReference type="SAM" id="MobiDB-lite"/>
    </source>
</evidence>
<feature type="region of interest" description="Disordered" evidence="1">
    <location>
        <begin position="78"/>
        <end position="116"/>
    </location>
</feature>
<feature type="region of interest" description="Disordered" evidence="1">
    <location>
        <begin position="1"/>
        <end position="28"/>
    </location>
</feature>
<name>W4JY81_HETIT</name>
<feature type="compositionally biased region" description="Basic and acidic residues" evidence="1">
    <location>
        <begin position="13"/>
        <end position="28"/>
    </location>
</feature>
<gene>
    <name evidence="2" type="ORF">HETIRDRAFT_172077</name>
</gene>
<protein>
    <submittedName>
        <fullName evidence="2">Uncharacterized protein</fullName>
    </submittedName>
</protein>
<dbReference type="GeneID" id="20668386"/>
<feature type="compositionally biased region" description="Low complexity" evidence="1">
    <location>
        <begin position="87"/>
        <end position="96"/>
    </location>
</feature>
<reference evidence="2 3" key="1">
    <citation type="journal article" date="2012" name="New Phytol.">
        <title>Insight into trade-off between wood decay and parasitism from the genome of a fungal forest pathogen.</title>
        <authorList>
            <person name="Olson A."/>
            <person name="Aerts A."/>
            <person name="Asiegbu F."/>
            <person name="Belbahri L."/>
            <person name="Bouzid O."/>
            <person name="Broberg A."/>
            <person name="Canback B."/>
            <person name="Coutinho P.M."/>
            <person name="Cullen D."/>
            <person name="Dalman K."/>
            <person name="Deflorio G."/>
            <person name="van Diepen L.T."/>
            <person name="Dunand C."/>
            <person name="Duplessis S."/>
            <person name="Durling M."/>
            <person name="Gonthier P."/>
            <person name="Grimwood J."/>
            <person name="Fossdal C.G."/>
            <person name="Hansson D."/>
            <person name="Henrissat B."/>
            <person name="Hietala A."/>
            <person name="Himmelstrand K."/>
            <person name="Hoffmeister D."/>
            <person name="Hogberg N."/>
            <person name="James T.Y."/>
            <person name="Karlsson M."/>
            <person name="Kohler A."/>
            <person name="Kues U."/>
            <person name="Lee Y.H."/>
            <person name="Lin Y.C."/>
            <person name="Lind M."/>
            <person name="Lindquist E."/>
            <person name="Lombard V."/>
            <person name="Lucas S."/>
            <person name="Lunden K."/>
            <person name="Morin E."/>
            <person name="Murat C."/>
            <person name="Park J."/>
            <person name="Raffaello T."/>
            <person name="Rouze P."/>
            <person name="Salamov A."/>
            <person name="Schmutz J."/>
            <person name="Solheim H."/>
            <person name="Stahlberg J."/>
            <person name="Velez H."/>
            <person name="de Vries R.P."/>
            <person name="Wiebenga A."/>
            <person name="Woodward S."/>
            <person name="Yakovlev I."/>
            <person name="Garbelotto M."/>
            <person name="Martin F."/>
            <person name="Grigoriev I.V."/>
            <person name="Stenlid J."/>
        </authorList>
    </citation>
    <scope>NUCLEOTIDE SEQUENCE [LARGE SCALE GENOMIC DNA]</scope>
    <source>
        <strain evidence="2 3">TC 32-1</strain>
    </source>
</reference>
<sequence>MLGVLRPHAQGRRAGEHEGGDRRHHDPQEALVRQVAQPRFAKRCFEHFILRWGMNTALEPRKEEKPPAPQQFFSCSPVHAHTHTDAQTRAQPQPAVRAPPPGGRGEVIRRHGCRRR</sequence>
<dbReference type="AlphaFoldDB" id="W4JY81"/>
<organism evidence="2 3">
    <name type="scientific">Heterobasidion irregulare (strain TC 32-1)</name>
    <dbReference type="NCBI Taxonomy" id="747525"/>
    <lineage>
        <taxon>Eukaryota</taxon>
        <taxon>Fungi</taxon>
        <taxon>Dikarya</taxon>
        <taxon>Basidiomycota</taxon>
        <taxon>Agaricomycotina</taxon>
        <taxon>Agaricomycetes</taxon>
        <taxon>Russulales</taxon>
        <taxon>Bondarzewiaceae</taxon>
        <taxon>Heterobasidion</taxon>
        <taxon>Heterobasidion annosum species complex</taxon>
    </lineage>
</organism>
<proteinExistence type="predicted"/>
<accession>W4JY81</accession>
<dbReference type="RefSeq" id="XP_009548840.1">
    <property type="nucleotide sequence ID" value="XM_009550545.1"/>
</dbReference>
<dbReference type="HOGENOM" id="CLU_2097186_0_0_1"/>
<keyword evidence="3" id="KW-1185">Reference proteome</keyword>
<dbReference type="Proteomes" id="UP000030671">
    <property type="component" value="Unassembled WGS sequence"/>
</dbReference>
<evidence type="ECO:0000313" key="3">
    <source>
        <dbReference type="Proteomes" id="UP000030671"/>
    </source>
</evidence>
<dbReference type="InParanoid" id="W4JY81"/>